<accession>A0A4Y2ABB2</accession>
<dbReference type="AlphaFoldDB" id="A0A4Y2ABB2"/>
<comment type="caution">
    <text evidence="1">The sequence shown here is derived from an EMBL/GenBank/DDBJ whole genome shotgun (WGS) entry which is preliminary data.</text>
</comment>
<organism evidence="1 2">
    <name type="scientific">Araneus ventricosus</name>
    <name type="common">Orbweaver spider</name>
    <name type="synonym">Epeira ventricosa</name>
    <dbReference type="NCBI Taxonomy" id="182803"/>
    <lineage>
        <taxon>Eukaryota</taxon>
        <taxon>Metazoa</taxon>
        <taxon>Ecdysozoa</taxon>
        <taxon>Arthropoda</taxon>
        <taxon>Chelicerata</taxon>
        <taxon>Arachnida</taxon>
        <taxon>Araneae</taxon>
        <taxon>Araneomorphae</taxon>
        <taxon>Entelegynae</taxon>
        <taxon>Araneoidea</taxon>
        <taxon>Araneidae</taxon>
        <taxon>Araneus</taxon>
    </lineage>
</organism>
<name>A0A4Y2ABB2_ARAVE</name>
<keyword evidence="2" id="KW-1185">Reference proteome</keyword>
<dbReference type="Gene3D" id="3.30.420.10">
    <property type="entry name" value="Ribonuclease H-like superfamily/Ribonuclease H"/>
    <property type="match status" value="1"/>
</dbReference>
<dbReference type="Proteomes" id="UP000499080">
    <property type="component" value="Unassembled WGS sequence"/>
</dbReference>
<evidence type="ECO:0000313" key="2">
    <source>
        <dbReference type="Proteomes" id="UP000499080"/>
    </source>
</evidence>
<dbReference type="GO" id="GO:0003676">
    <property type="term" value="F:nucleic acid binding"/>
    <property type="evidence" value="ECO:0007669"/>
    <property type="project" value="InterPro"/>
</dbReference>
<dbReference type="EMBL" id="BGPR01000011">
    <property type="protein sequence ID" value="GBL76990.1"/>
    <property type="molecule type" value="Genomic_DNA"/>
</dbReference>
<gene>
    <name evidence="1" type="ORF">AVEN_12652_1</name>
</gene>
<proteinExistence type="predicted"/>
<reference evidence="1 2" key="1">
    <citation type="journal article" date="2019" name="Sci. Rep.">
        <title>Orb-weaving spider Araneus ventricosus genome elucidates the spidroin gene catalogue.</title>
        <authorList>
            <person name="Kono N."/>
            <person name="Nakamura H."/>
            <person name="Ohtoshi R."/>
            <person name="Moran D.A.P."/>
            <person name="Shinohara A."/>
            <person name="Yoshida Y."/>
            <person name="Fujiwara M."/>
            <person name="Mori M."/>
            <person name="Tomita M."/>
            <person name="Arakawa K."/>
        </authorList>
    </citation>
    <scope>NUCLEOTIDE SEQUENCE [LARGE SCALE GENOMIC DNA]</scope>
</reference>
<dbReference type="OrthoDB" id="25402at2759"/>
<evidence type="ECO:0000313" key="1">
    <source>
        <dbReference type="EMBL" id="GBL76990.1"/>
    </source>
</evidence>
<protein>
    <submittedName>
        <fullName evidence="1">Uncharacterized protein</fullName>
    </submittedName>
</protein>
<dbReference type="InterPro" id="IPR036397">
    <property type="entry name" value="RNaseH_sf"/>
</dbReference>
<sequence length="131" mass="15164">MTGARYLDKILDPYVRPYTGPIGDGSMLLDDKARPRRVICIIEYLDKQSFEIMYRPARKLGFNTNQHLWDDLGRQLAVQSSHPGIFHELEEGLLRVRSFLKSYDKEFHFCHGNAISRVDVCSRTIYPSLTS</sequence>